<dbReference type="Proteomes" id="UP000070054">
    <property type="component" value="Unassembled WGS sequence"/>
</dbReference>
<evidence type="ECO:0000313" key="2">
    <source>
        <dbReference type="Proteomes" id="UP000070054"/>
    </source>
</evidence>
<organism evidence="1 2">
    <name type="scientific">Colletotrichum nymphaeae SA-01</name>
    <dbReference type="NCBI Taxonomy" id="1460502"/>
    <lineage>
        <taxon>Eukaryota</taxon>
        <taxon>Fungi</taxon>
        <taxon>Dikarya</taxon>
        <taxon>Ascomycota</taxon>
        <taxon>Pezizomycotina</taxon>
        <taxon>Sordariomycetes</taxon>
        <taxon>Hypocreomycetidae</taxon>
        <taxon>Glomerellales</taxon>
        <taxon>Glomerellaceae</taxon>
        <taxon>Colletotrichum</taxon>
        <taxon>Colletotrichum acutatum species complex</taxon>
    </lineage>
</organism>
<sequence>MFKRQSEVSNLANLIDQDSPEQTLITRFTASTTRKARPLAASDQTIRPVLDIIKEVKEQGSGTGVKYNKLKVRRLLEEAAENFMIGLATVDKSVLEWLADDCPLIDPSLDEKRYPDYVVNEKCNIIEALGSDSPSADKVRTSRYIPISTLVIQGQIFSIWEGLIREATTKGASKTEEARKTKEALKAEEDMKGDFRVGKFGGSLVIFLDKNVMTKRVEFRYSKTVALNCAFNQLVEATRARKVDLHLESVFTMNGTSEIDPVQDACQFWCNDENVEWLEDILHTHFLPLIDNINAGGLHSSWEWFADDATLTTSINLPRYEGTTFEGREAINDYFASQYNAEPRMKFAPLLYTYGQGHMACHAWYRLDDEHGISSPHDHQLLITADFNNYYRLVSMEFSEYTVAGPASYIEMVDNCVACRAMASMERERQMEEDADDSTYDEVYSECLIAMRTTPTEIIGKIDIVTGQIRLLCDAEVED</sequence>
<dbReference type="OrthoDB" id="4827181at2759"/>
<comment type="caution">
    <text evidence="1">The sequence shown here is derived from an EMBL/GenBank/DDBJ whole genome shotgun (WGS) entry which is preliminary data.</text>
</comment>
<reference evidence="1 2" key="1">
    <citation type="submission" date="2014-02" db="EMBL/GenBank/DDBJ databases">
        <title>The genome sequence of Colletotrichum nymphaeae SA-01.</title>
        <authorList>
            <person name="Baroncelli R."/>
            <person name="Thon M.R."/>
        </authorList>
    </citation>
    <scope>NUCLEOTIDE SEQUENCE [LARGE SCALE GENOMIC DNA]</scope>
    <source>
        <strain evidence="1 2">SA-01</strain>
    </source>
</reference>
<name>A0A135S2W7_9PEZI</name>
<accession>A0A135S2W7</accession>
<dbReference type="InterPro" id="IPR032710">
    <property type="entry name" value="NTF2-like_dom_sf"/>
</dbReference>
<dbReference type="SUPFAM" id="SSF54427">
    <property type="entry name" value="NTF2-like"/>
    <property type="match status" value="1"/>
</dbReference>
<proteinExistence type="predicted"/>
<dbReference type="AlphaFoldDB" id="A0A135S2W7"/>
<protein>
    <submittedName>
        <fullName evidence="1">Uncharacterized protein</fullName>
    </submittedName>
</protein>
<keyword evidence="2" id="KW-1185">Reference proteome</keyword>
<dbReference type="EMBL" id="JEMN01001668">
    <property type="protein sequence ID" value="KXH30241.1"/>
    <property type="molecule type" value="Genomic_DNA"/>
</dbReference>
<evidence type="ECO:0000313" key="1">
    <source>
        <dbReference type="EMBL" id="KXH30241.1"/>
    </source>
</evidence>
<gene>
    <name evidence="1" type="ORF">CNYM01_04163</name>
</gene>